<dbReference type="AlphaFoldDB" id="A0A5N6TFC7"/>
<protein>
    <recommendedName>
        <fullName evidence="3">D-xylose 1-dehydrogenase (NADP(+), D-xylono-1,5-lactone-forming)</fullName>
        <ecNumber evidence="3">1.1.1.179</ecNumber>
    </recommendedName>
    <alternativeName>
        <fullName evidence="4">D-xylose-NADP dehydrogenase</fullName>
    </alternativeName>
</protein>
<reference evidence="8 9" key="1">
    <citation type="submission" date="2019-04" db="EMBL/GenBank/DDBJ databases">
        <title>Friends and foes A comparative genomics study of 23 Aspergillus species from section Flavi.</title>
        <authorList>
            <consortium name="DOE Joint Genome Institute"/>
            <person name="Kjaerbolling I."/>
            <person name="Vesth T."/>
            <person name="Frisvad J.C."/>
            <person name="Nybo J.L."/>
            <person name="Theobald S."/>
            <person name="Kildgaard S."/>
            <person name="Isbrandt T."/>
            <person name="Kuo A."/>
            <person name="Sato A."/>
            <person name="Lyhne E.K."/>
            <person name="Kogle M.E."/>
            <person name="Wiebenga A."/>
            <person name="Kun R.S."/>
            <person name="Lubbers R.J."/>
            <person name="Makela M.R."/>
            <person name="Barry K."/>
            <person name="Chovatia M."/>
            <person name="Clum A."/>
            <person name="Daum C."/>
            <person name="Haridas S."/>
            <person name="He G."/>
            <person name="LaButti K."/>
            <person name="Lipzen A."/>
            <person name="Mondo S."/>
            <person name="Riley R."/>
            <person name="Salamov A."/>
            <person name="Simmons B.A."/>
            <person name="Magnuson J.K."/>
            <person name="Henrissat B."/>
            <person name="Mortensen U.H."/>
            <person name="Larsen T.O."/>
            <person name="Devries R.P."/>
            <person name="Grigoriev I.V."/>
            <person name="Machida M."/>
            <person name="Baker S.E."/>
            <person name="Andersen M.R."/>
        </authorList>
    </citation>
    <scope>NUCLEOTIDE SEQUENCE [LARGE SCALE GENOMIC DNA]</scope>
    <source>
        <strain evidence="8 9">IBT 18842</strain>
    </source>
</reference>
<evidence type="ECO:0000256" key="1">
    <source>
        <dbReference type="ARBA" id="ARBA00010928"/>
    </source>
</evidence>
<evidence type="ECO:0000259" key="7">
    <source>
        <dbReference type="Pfam" id="PF22725"/>
    </source>
</evidence>
<feature type="domain" description="Gfo/Idh/MocA-like oxidoreductase N-terminal" evidence="6">
    <location>
        <begin position="7"/>
        <end position="137"/>
    </location>
</feature>
<keyword evidence="9" id="KW-1185">Reference proteome</keyword>
<evidence type="ECO:0000313" key="8">
    <source>
        <dbReference type="EMBL" id="KAE8145007.1"/>
    </source>
</evidence>
<evidence type="ECO:0000256" key="5">
    <source>
        <dbReference type="ARBA" id="ARBA00049233"/>
    </source>
</evidence>
<dbReference type="OrthoDB" id="2129491at2759"/>
<evidence type="ECO:0000256" key="3">
    <source>
        <dbReference type="ARBA" id="ARBA00038984"/>
    </source>
</evidence>
<dbReference type="InterPro" id="IPR036291">
    <property type="entry name" value="NAD(P)-bd_dom_sf"/>
</dbReference>
<accession>A0A5N6TFC7</accession>
<sequence>MEETFHLRWGIIGTGRIAEAFARDLLTDPGLRGRADLVHILSGVASSSSEDAAREFIAKVEAPSHCHAYGEYAQLVQCPTIDVIYIATPHSHHFQNAMLALEAGKHVLCEKSLTVNAAQAKKLFATAERKQRFLMEGLWTRFLPISFEVRQLVRSGAIGTITRIFADNALGMDPGCDFAVDDRMVVKGLAGGALLDLGVYSIHWVLQALPEEDRRPSQVLSTVTQYPASGVDETTTILMRFPPDTADGPEVHAIASCSLRSATNTDGETPTVRIQGDKGEIQLFGFPWRPLRLRAIKRKHGIASEGTVKVDRDDFIPDGVYGLCYQADEVARCLCQGLIESPEMLWKESLVVMKIMDTVRRDNGLQFPEEIETLSYPVDLPIRSSCR</sequence>
<dbReference type="InterPro" id="IPR055170">
    <property type="entry name" value="GFO_IDH_MocA-like_dom"/>
</dbReference>
<dbReference type="InterPro" id="IPR000683">
    <property type="entry name" value="Gfo/Idh/MocA-like_OxRdtase_N"/>
</dbReference>
<dbReference type="SUPFAM" id="SSF51735">
    <property type="entry name" value="NAD(P)-binding Rossmann-fold domains"/>
    <property type="match status" value="1"/>
</dbReference>
<evidence type="ECO:0000313" key="9">
    <source>
        <dbReference type="Proteomes" id="UP000325780"/>
    </source>
</evidence>
<dbReference type="PANTHER" id="PTHR22604">
    <property type="entry name" value="OXIDOREDUCTASES"/>
    <property type="match status" value="1"/>
</dbReference>
<evidence type="ECO:0000256" key="2">
    <source>
        <dbReference type="ARBA" id="ARBA00023002"/>
    </source>
</evidence>
<dbReference type="GO" id="GO:0000166">
    <property type="term" value="F:nucleotide binding"/>
    <property type="evidence" value="ECO:0007669"/>
    <property type="project" value="InterPro"/>
</dbReference>
<evidence type="ECO:0000259" key="6">
    <source>
        <dbReference type="Pfam" id="PF01408"/>
    </source>
</evidence>
<name>A0A5N6TFC7_ASPAV</name>
<dbReference type="EMBL" id="ML742401">
    <property type="protein sequence ID" value="KAE8145007.1"/>
    <property type="molecule type" value="Genomic_DNA"/>
</dbReference>
<dbReference type="Proteomes" id="UP000325780">
    <property type="component" value="Unassembled WGS sequence"/>
</dbReference>
<dbReference type="InterPro" id="IPR050984">
    <property type="entry name" value="Gfo/Idh/MocA_domain"/>
</dbReference>
<dbReference type="Pfam" id="PF01408">
    <property type="entry name" value="GFO_IDH_MocA"/>
    <property type="match status" value="1"/>
</dbReference>
<dbReference type="GO" id="GO:0047837">
    <property type="term" value="F:D-xylose 1-dehydrogenase (NADP+) activity"/>
    <property type="evidence" value="ECO:0007669"/>
    <property type="project" value="UniProtKB-EC"/>
</dbReference>
<dbReference type="PANTHER" id="PTHR22604:SF115">
    <property type="entry name" value="DIHYDRODIOL DEHYDROGENASE, PUTATIVE (AFU_ORTHOLOGUE AFUA_1G07520)-RELATED"/>
    <property type="match status" value="1"/>
</dbReference>
<organism evidence="8 9">
    <name type="scientific">Aspergillus avenaceus</name>
    <dbReference type="NCBI Taxonomy" id="36643"/>
    <lineage>
        <taxon>Eukaryota</taxon>
        <taxon>Fungi</taxon>
        <taxon>Dikarya</taxon>
        <taxon>Ascomycota</taxon>
        <taxon>Pezizomycotina</taxon>
        <taxon>Eurotiomycetes</taxon>
        <taxon>Eurotiomycetidae</taxon>
        <taxon>Eurotiales</taxon>
        <taxon>Aspergillaceae</taxon>
        <taxon>Aspergillus</taxon>
        <taxon>Aspergillus subgen. Circumdati</taxon>
    </lineage>
</organism>
<gene>
    <name evidence="8" type="ORF">BDV25DRAFT_145050</name>
</gene>
<comment type="catalytic activity">
    <reaction evidence="5">
        <text>D-xylose + NADP(+) = D-xylono-1,5-lactone + NADPH + H(+)</text>
        <dbReference type="Rhea" id="RHEA:22000"/>
        <dbReference type="ChEBI" id="CHEBI:15378"/>
        <dbReference type="ChEBI" id="CHEBI:15867"/>
        <dbReference type="ChEBI" id="CHEBI:53455"/>
        <dbReference type="ChEBI" id="CHEBI:57783"/>
        <dbReference type="ChEBI" id="CHEBI:58349"/>
        <dbReference type="EC" id="1.1.1.179"/>
    </reaction>
</comment>
<keyword evidence="2" id="KW-0560">Oxidoreductase</keyword>
<dbReference type="SUPFAM" id="SSF55347">
    <property type="entry name" value="Glyceraldehyde-3-phosphate dehydrogenase-like, C-terminal domain"/>
    <property type="match status" value="1"/>
</dbReference>
<comment type="similarity">
    <text evidence="1">Belongs to the Gfo/Idh/MocA family.</text>
</comment>
<dbReference type="Gene3D" id="3.40.50.720">
    <property type="entry name" value="NAD(P)-binding Rossmann-like Domain"/>
    <property type="match status" value="1"/>
</dbReference>
<dbReference type="Pfam" id="PF22725">
    <property type="entry name" value="GFO_IDH_MocA_C3"/>
    <property type="match status" value="1"/>
</dbReference>
<proteinExistence type="inferred from homology"/>
<evidence type="ECO:0000256" key="4">
    <source>
        <dbReference type="ARBA" id="ARBA00042988"/>
    </source>
</evidence>
<feature type="domain" description="GFO/IDH/MocA-like oxidoreductase" evidence="7">
    <location>
        <begin position="148"/>
        <end position="281"/>
    </location>
</feature>
<dbReference type="Gene3D" id="3.30.360.10">
    <property type="entry name" value="Dihydrodipicolinate Reductase, domain 2"/>
    <property type="match status" value="1"/>
</dbReference>
<dbReference type="EC" id="1.1.1.179" evidence="3"/>